<protein>
    <recommendedName>
        <fullName evidence="1">Integrase zinc-binding domain-containing protein</fullName>
    </recommendedName>
</protein>
<dbReference type="AlphaFoldDB" id="A0AAV0Z8V0"/>
<dbReference type="Proteomes" id="UP001157006">
    <property type="component" value="Chromosome 1S"/>
</dbReference>
<reference evidence="2 3" key="1">
    <citation type="submission" date="2023-01" db="EMBL/GenBank/DDBJ databases">
        <authorList>
            <person name="Kreplak J."/>
        </authorList>
    </citation>
    <scope>NUCLEOTIDE SEQUENCE [LARGE SCALE GENOMIC DNA]</scope>
</reference>
<dbReference type="Gene3D" id="1.10.340.70">
    <property type="match status" value="1"/>
</dbReference>
<name>A0AAV0Z8V0_VICFA</name>
<organism evidence="2 3">
    <name type="scientific">Vicia faba</name>
    <name type="common">Broad bean</name>
    <name type="synonym">Faba vulgaris</name>
    <dbReference type="NCBI Taxonomy" id="3906"/>
    <lineage>
        <taxon>Eukaryota</taxon>
        <taxon>Viridiplantae</taxon>
        <taxon>Streptophyta</taxon>
        <taxon>Embryophyta</taxon>
        <taxon>Tracheophyta</taxon>
        <taxon>Spermatophyta</taxon>
        <taxon>Magnoliopsida</taxon>
        <taxon>eudicotyledons</taxon>
        <taxon>Gunneridae</taxon>
        <taxon>Pentapetalae</taxon>
        <taxon>rosids</taxon>
        <taxon>fabids</taxon>
        <taxon>Fabales</taxon>
        <taxon>Fabaceae</taxon>
        <taxon>Papilionoideae</taxon>
        <taxon>50 kb inversion clade</taxon>
        <taxon>NPAAA clade</taxon>
        <taxon>Hologalegina</taxon>
        <taxon>IRL clade</taxon>
        <taxon>Fabeae</taxon>
        <taxon>Vicia</taxon>
    </lineage>
</organism>
<evidence type="ECO:0000313" key="2">
    <source>
        <dbReference type="EMBL" id="CAI8594276.1"/>
    </source>
</evidence>
<dbReference type="EMBL" id="OX451735">
    <property type="protein sequence ID" value="CAI8594276.1"/>
    <property type="molecule type" value="Genomic_DNA"/>
</dbReference>
<accession>A0AAV0Z8V0</accession>
<sequence length="127" mass="14523">MLLSLSSPIPDLLTTLHKIYAYTNVGQQLVKQTEQNTSDNNLYKFSNGLLYYKDKFFIPDISQLCSSILHEYHHTQITGYLGVKATLAHLSSSFSWPGVHLEVKKMVKQCAICQQNRYQTQKKKGLL</sequence>
<dbReference type="InterPro" id="IPR050951">
    <property type="entry name" value="Retrovirus_Pol_polyprotein"/>
</dbReference>
<dbReference type="PANTHER" id="PTHR37984">
    <property type="entry name" value="PROTEIN CBG26694"/>
    <property type="match status" value="1"/>
</dbReference>
<dbReference type="PANTHER" id="PTHR37984:SF5">
    <property type="entry name" value="PROTEIN NYNRIN-LIKE"/>
    <property type="match status" value="1"/>
</dbReference>
<dbReference type="Pfam" id="PF17921">
    <property type="entry name" value="Integrase_H2C2"/>
    <property type="match status" value="1"/>
</dbReference>
<gene>
    <name evidence="2" type="ORF">VFH_I132880</name>
</gene>
<proteinExistence type="predicted"/>
<evidence type="ECO:0000259" key="1">
    <source>
        <dbReference type="Pfam" id="PF17921"/>
    </source>
</evidence>
<feature type="domain" description="Integrase zinc-binding" evidence="1">
    <location>
        <begin position="63"/>
        <end position="118"/>
    </location>
</feature>
<evidence type="ECO:0000313" key="3">
    <source>
        <dbReference type="Proteomes" id="UP001157006"/>
    </source>
</evidence>
<keyword evidence="3" id="KW-1185">Reference proteome</keyword>
<dbReference type="InterPro" id="IPR041588">
    <property type="entry name" value="Integrase_H2C2"/>
</dbReference>